<dbReference type="PANTHER" id="PTHR11829:SF411">
    <property type="entry name" value="FORKHEAD BOX PROTEIN L2"/>
    <property type="match status" value="1"/>
</dbReference>
<evidence type="ECO:0000256" key="8">
    <source>
        <dbReference type="ARBA" id="ARBA00023163"/>
    </source>
</evidence>
<dbReference type="GO" id="GO:0000981">
    <property type="term" value="F:DNA-binding transcription factor activity, RNA polymerase II-specific"/>
    <property type="evidence" value="ECO:0007669"/>
    <property type="project" value="TreeGrafter"/>
</dbReference>
<name>A0A6A4J3X2_APOLU</name>
<evidence type="ECO:0000313" key="15">
    <source>
        <dbReference type="Proteomes" id="UP000466442"/>
    </source>
</evidence>
<dbReference type="PROSITE" id="PS50039">
    <property type="entry name" value="FORK_HEAD_3"/>
    <property type="match status" value="1"/>
</dbReference>
<evidence type="ECO:0000256" key="5">
    <source>
        <dbReference type="ARBA" id="ARBA00022843"/>
    </source>
</evidence>
<dbReference type="Pfam" id="PF00250">
    <property type="entry name" value="Forkhead"/>
    <property type="match status" value="1"/>
</dbReference>
<dbReference type="GO" id="GO:0009653">
    <property type="term" value="P:anatomical structure morphogenesis"/>
    <property type="evidence" value="ECO:0007669"/>
    <property type="project" value="TreeGrafter"/>
</dbReference>
<evidence type="ECO:0000256" key="1">
    <source>
        <dbReference type="ARBA" id="ARBA00004123"/>
    </source>
</evidence>
<feature type="compositionally biased region" description="Low complexity" evidence="12">
    <location>
        <begin position="68"/>
        <end position="77"/>
    </location>
</feature>
<evidence type="ECO:0000256" key="6">
    <source>
        <dbReference type="ARBA" id="ARBA00023015"/>
    </source>
</evidence>
<evidence type="ECO:0000256" key="3">
    <source>
        <dbReference type="ARBA" id="ARBA00022553"/>
    </source>
</evidence>
<dbReference type="InterPro" id="IPR036390">
    <property type="entry name" value="WH_DNA-bd_sf"/>
</dbReference>
<keyword evidence="8" id="KW-0804">Transcription</keyword>
<dbReference type="PROSITE" id="PS00658">
    <property type="entry name" value="FORK_HEAD_2"/>
    <property type="match status" value="1"/>
</dbReference>
<evidence type="ECO:0000313" key="14">
    <source>
        <dbReference type="EMBL" id="KAF6198275.1"/>
    </source>
</evidence>
<sequence>MYSGKMVSHLIESTEELKIKQEDYIQTSEDPGLDYDVKELNDSKEHLAYTEELLDSLVPRETTTSANVSTTTFTTTTSKDRNNGDADCSSSTTSTPGATSTSKPPFSYVALITMAIESNPNKRATLSEIYGFITSRFPFFEKNKKGWQNSIRHNLSLNECFVKVPREGGGERKGNYWTLDPQHADMFENGNYRRRRRMKRPYRPAKLFHDSPYLHRGIFHPPYPYPPSCSSWGMNTASQLHYPACQNTFVRTTQPSYSTALQSQLQAPLQPVQSLPLPSVNGYNQLTPSIPSPMVELSTSVTTSASSFSNYGSCSVSRKFDSHVVDSGLRYSPYWTPSSSEGTQSVKQEDILSSADPKTKISISFGSLRQGMKKQLQNHLYLFQLFIYLTLL</sequence>
<accession>A0A6A4J3X2</accession>
<protein>
    <recommendedName>
        <fullName evidence="10">Forkhead box protein L2</fullName>
    </recommendedName>
</protein>
<proteinExistence type="predicted"/>
<evidence type="ECO:0000256" key="4">
    <source>
        <dbReference type="ARBA" id="ARBA00022782"/>
    </source>
</evidence>
<dbReference type="GO" id="GO:0000978">
    <property type="term" value="F:RNA polymerase II cis-regulatory region sequence-specific DNA binding"/>
    <property type="evidence" value="ECO:0007669"/>
    <property type="project" value="TreeGrafter"/>
</dbReference>
<keyword evidence="4" id="KW-0221">Differentiation</keyword>
<organism evidence="14 15">
    <name type="scientific">Apolygus lucorum</name>
    <name type="common">Small green plant bug</name>
    <name type="synonym">Lygocoris lucorum</name>
    <dbReference type="NCBI Taxonomy" id="248454"/>
    <lineage>
        <taxon>Eukaryota</taxon>
        <taxon>Metazoa</taxon>
        <taxon>Ecdysozoa</taxon>
        <taxon>Arthropoda</taxon>
        <taxon>Hexapoda</taxon>
        <taxon>Insecta</taxon>
        <taxon>Pterygota</taxon>
        <taxon>Neoptera</taxon>
        <taxon>Paraneoptera</taxon>
        <taxon>Hemiptera</taxon>
        <taxon>Heteroptera</taxon>
        <taxon>Panheteroptera</taxon>
        <taxon>Cimicomorpha</taxon>
        <taxon>Miridae</taxon>
        <taxon>Mirini</taxon>
        <taxon>Apolygus</taxon>
    </lineage>
</organism>
<dbReference type="Proteomes" id="UP000466442">
    <property type="component" value="Linkage Group LG16"/>
</dbReference>
<dbReference type="GO" id="GO:0005634">
    <property type="term" value="C:nucleus"/>
    <property type="evidence" value="ECO:0007669"/>
    <property type="project" value="UniProtKB-SubCell"/>
</dbReference>
<reference evidence="14" key="1">
    <citation type="journal article" date="2021" name="Mol. Ecol. Resour.">
        <title>Apolygus lucorum genome provides insights into omnivorousness and mesophyll feeding.</title>
        <authorList>
            <person name="Liu Y."/>
            <person name="Liu H."/>
            <person name="Wang H."/>
            <person name="Huang T."/>
            <person name="Liu B."/>
            <person name="Yang B."/>
            <person name="Yin L."/>
            <person name="Li B."/>
            <person name="Zhang Y."/>
            <person name="Zhang S."/>
            <person name="Jiang F."/>
            <person name="Zhang X."/>
            <person name="Ren Y."/>
            <person name="Wang B."/>
            <person name="Wang S."/>
            <person name="Lu Y."/>
            <person name="Wu K."/>
            <person name="Fan W."/>
            <person name="Wang G."/>
        </authorList>
    </citation>
    <scope>NUCLEOTIDE SEQUENCE</scope>
    <source>
        <strain evidence="14">12Hb</strain>
    </source>
</reference>
<dbReference type="AlphaFoldDB" id="A0A6A4J3X2"/>
<dbReference type="InterPro" id="IPR050211">
    <property type="entry name" value="FOX_domain-containing"/>
</dbReference>
<keyword evidence="9 11" id="KW-0539">Nucleus</keyword>
<dbReference type="InterPro" id="IPR047515">
    <property type="entry name" value="FH_FOXL2"/>
</dbReference>
<feature type="DNA-binding region" description="Fork-head" evidence="11">
    <location>
        <begin position="103"/>
        <end position="197"/>
    </location>
</feature>
<dbReference type="SMART" id="SM00339">
    <property type="entry name" value="FH"/>
    <property type="match status" value="1"/>
</dbReference>
<evidence type="ECO:0000259" key="13">
    <source>
        <dbReference type="PROSITE" id="PS50039"/>
    </source>
</evidence>
<keyword evidence="5" id="KW-0832">Ubl conjugation</keyword>
<dbReference type="InterPro" id="IPR030456">
    <property type="entry name" value="TF_fork_head_CS_2"/>
</dbReference>
<evidence type="ECO:0000256" key="10">
    <source>
        <dbReference type="ARBA" id="ARBA00034872"/>
    </source>
</evidence>
<dbReference type="GO" id="GO:0030154">
    <property type="term" value="P:cell differentiation"/>
    <property type="evidence" value="ECO:0007669"/>
    <property type="project" value="UniProtKB-KW"/>
</dbReference>
<dbReference type="PANTHER" id="PTHR11829">
    <property type="entry name" value="FORKHEAD BOX PROTEIN"/>
    <property type="match status" value="1"/>
</dbReference>
<dbReference type="Gene3D" id="1.10.10.10">
    <property type="entry name" value="Winged helix-like DNA-binding domain superfamily/Winged helix DNA-binding domain"/>
    <property type="match status" value="1"/>
</dbReference>
<dbReference type="PROSITE" id="PS00657">
    <property type="entry name" value="FORK_HEAD_1"/>
    <property type="match status" value="1"/>
</dbReference>
<evidence type="ECO:0000256" key="2">
    <source>
        <dbReference type="ARBA" id="ARBA00022499"/>
    </source>
</evidence>
<dbReference type="PRINTS" id="PR00053">
    <property type="entry name" value="FORKHEAD"/>
</dbReference>
<keyword evidence="7 11" id="KW-0238">DNA-binding</keyword>
<comment type="caution">
    <text evidence="14">The sequence shown here is derived from an EMBL/GenBank/DDBJ whole genome shotgun (WGS) entry which is preliminary data.</text>
</comment>
<dbReference type="OrthoDB" id="9926427at2759"/>
<keyword evidence="6" id="KW-0805">Transcription regulation</keyword>
<dbReference type="EMBL" id="WIXP02000016">
    <property type="protein sequence ID" value="KAF6198275.1"/>
    <property type="molecule type" value="Genomic_DNA"/>
</dbReference>
<keyword evidence="2" id="KW-1017">Isopeptide bond</keyword>
<evidence type="ECO:0000256" key="12">
    <source>
        <dbReference type="SAM" id="MobiDB-lite"/>
    </source>
</evidence>
<dbReference type="InterPro" id="IPR036388">
    <property type="entry name" value="WH-like_DNA-bd_sf"/>
</dbReference>
<dbReference type="InterPro" id="IPR001766">
    <property type="entry name" value="Fork_head_dom"/>
</dbReference>
<gene>
    <name evidence="14" type="ORF">GE061_008023</name>
</gene>
<comment type="subcellular location">
    <subcellularLocation>
        <location evidence="1 11">Nucleus</location>
    </subcellularLocation>
</comment>
<dbReference type="CDD" id="cd20028">
    <property type="entry name" value="FH_FOXL2"/>
    <property type="match status" value="1"/>
</dbReference>
<keyword evidence="15" id="KW-1185">Reference proteome</keyword>
<dbReference type="FunFam" id="1.10.10.10:FF:000016">
    <property type="entry name" value="Forkhead box protein I1"/>
    <property type="match status" value="1"/>
</dbReference>
<feature type="region of interest" description="Disordered" evidence="12">
    <location>
        <begin position="68"/>
        <end position="102"/>
    </location>
</feature>
<keyword evidence="3" id="KW-0597">Phosphoprotein</keyword>
<feature type="domain" description="Fork-head" evidence="13">
    <location>
        <begin position="103"/>
        <end position="197"/>
    </location>
</feature>
<dbReference type="SUPFAM" id="SSF46785">
    <property type="entry name" value="Winged helix' DNA-binding domain"/>
    <property type="match status" value="1"/>
</dbReference>
<evidence type="ECO:0000256" key="7">
    <source>
        <dbReference type="ARBA" id="ARBA00023125"/>
    </source>
</evidence>
<evidence type="ECO:0000256" key="11">
    <source>
        <dbReference type="PROSITE-ProRule" id="PRU00089"/>
    </source>
</evidence>
<evidence type="ECO:0000256" key="9">
    <source>
        <dbReference type="ARBA" id="ARBA00023242"/>
    </source>
</evidence>
<dbReference type="InterPro" id="IPR018122">
    <property type="entry name" value="TF_fork_head_CS_1"/>
</dbReference>
<feature type="compositionally biased region" description="Low complexity" evidence="12">
    <location>
        <begin position="89"/>
        <end position="102"/>
    </location>
</feature>